<dbReference type="PROSITE" id="PS50805">
    <property type="entry name" value="KRAB"/>
    <property type="match status" value="1"/>
</dbReference>
<dbReference type="Gene3D" id="6.10.140.140">
    <property type="match status" value="1"/>
</dbReference>
<dbReference type="Pfam" id="PF01352">
    <property type="entry name" value="KRAB"/>
    <property type="match status" value="1"/>
</dbReference>
<dbReference type="GeneTree" id="ENSGT01150000286936"/>
<reference evidence="2" key="1">
    <citation type="submission" date="2025-08" db="UniProtKB">
        <authorList>
            <consortium name="Ensembl"/>
        </authorList>
    </citation>
    <scope>IDENTIFICATION</scope>
</reference>
<dbReference type="SUPFAM" id="SSF109640">
    <property type="entry name" value="KRAB domain (Kruppel-associated box)"/>
    <property type="match status" value="1"/>
</dbReference>
<dbReference type="InterPro" id="IPR001909">
    <property type="entry name" value="KRAB"/>
</dbReference>
<proteinExistence type="predicted"/>
<sequence length="104" mass="12334">MVSPTQIIRDNIVSPKTHVELLLTFRDIAIDFTEEEWECLQPAQKNLYKDVMLENYRNFAFLAMTPQDTQEYSTEKGIKHIFHNLFGRNISHKYHTCLIQKPHL</sequence>
<dbReference type="Proteomes" id="UP000694407">
    <property type="component" value="Unplaced"/>
</dbReference>
<evidence type="ECO:0000259" key="1">
    <source>
        <dbReference type="PROSITE" id="PS50805"/>
    </source>
</evidence>
<dbReference type="InterPro" id="IPR036051">
    <property type="entry name" value="KRAB_dom_sf"/>
</dbReference>
<dbReference type="Ensembl" id="ENSMMMT00000023322.1">
    <property type="protein sequence ID" value="ENSMMMP00000020524.1"/>
    <property type="gene ID" value="ENSMMMG00000018111.1"/>
</dbReference>
<dbReference type="InterPro" id="IPR050169">
    <property type="entry name" value="Krueppel_C2H2_ZnF"/>
</dbReference>
<dbReference type="PANTHER" id="PTHR23232:SF158">
    <property type="entry name" value="KRAB DOMAIN-CONTAINING PROTEIN 5"/>
    <property type="match status" value="1"/>
</dbReference>
<evidence type="ECO:0000313" key="3">
    <source>
        <dbReference type="Proteomes" id="UP000694407"/>
    </source>
</evidence>
<name>A0A8C5ZW52_MARMA</name>
<keyword evidence="3" id="KW-1185">Reference proteome</keyword>
<reference evidence="2" key="2">
    <citation type="submission" date="2025-09" db="UniProtKB">
        <authorList>
            <consortium name="Ensembl"/>
        </authorList>
    </citation>
    <scope>IDENTIFICATION</scope>
</reference>
<evidence type="ECO:0000313" key="2">
    <source>
        <dbReference type="Ensembl" id="ENSMMMP00000020524.1"/>
    </source>
</evidence>
<dbReference type="CDD" id="cd07765">
    <property type="entry name" value="KRAB_A-box"/>
    <property type="match status" value="1"/>
</dbReference>
<dbReference type="SMART" id="SM00349">
    <property type="entry name" value="KRAB"/>
    <property type="match status" value="1"/>
</dbReference>
<dbReference type="AlphaFoldDB" id="A0A8C5ZW52"/>
<organism evidence="2 3">
    <name type="scientific">Marmota marmota marmota</name>
    <name type="common">Alpine marmot</name>
    <dbReference type="NCBI Taxonomy" id="9994"/>
    <lineage>
        <taxon>Eukaryota</taxon>
        <taxon>Metazoa</taxon>
        <taxon>Chordata</taxon>
        <taxon>Craniata</taxon>
        <taxon>Vertebrata</taxon>
        <taxon>Euteleostomi</taxon>
        <taxon>Mammalia</taxon>
        <taxon>Eutheria</taxon>
        <taxon>Euarchontoglires</taxon>
        <taxon>Glires</taxon>
        <taxon>Rodentia</taxon>
        <taxon>Sciuromorpha</taxon>
        <taxon>Sciuridae</taxon>
        <taxon>Xerinae</taxon>
        <taxon>Marmotini</taxon>
        <taxon>Marmota</taxon>
    </lineage>
</organism>
<dbReference type="PANTHER" id="PTHR23232">
    <property type="entry name" value="KRAB DOMAIN C2H2 ZINC FINGER"/>
    <property type="match status" value="1"/>
</dbReference>
<accession>A0A8C5ZW52</accession>
<dbReference type="GO" id="GO:0006355">
    <property type="term" value="P:regulation of DNA-templated transcription"/>
    <property type="evidence" value="ECO:0007669"/>
    <property type="project" value="InterPro"/>
</dbReference>
<protein>
    <recommendedName>
        <fullName evidence="1">KRAB domain-containing protein</fullName>
    </recommendedName>
</protein>
<feature type="domain" description="KRAB" evidence="1">
    <location>
        <begin position="23"/>
        <end position="104"/>
    </location>
</feature>